<protein>
    <recommendedName>
        <fullName evidence="2">NADH:ubiquinone oxidoreductase intermediate-associated protein 30 domain-containing protein</fullName>
    </recommendedName>
</protein>
<dbReference type="AlphaFoldDB" id="A0A7S1B7Q4"/>
<feature type="domain" description="NADH:ubiquinone oxidoreductase intermediate-associated protein 30" evidence="2">
    <location>
        <begin position="422"/>
        <end position="541"/>
    </location>
</feature>
<organism evidence="3">
    <name type="scientific">Corethron hystrix</name>
    <dbReference type="NCBI Taxonomy" id="216773"/>
    <lineage>
        <taxon>Eukaryota</taxon>
        <taxon>Sar</taxon>
        <taxon>Stramenopiles</taxon>
        <taxon>Ochrophyta</taxon>
        <taxon>Bacillariophyta</taxon>
        <taxon>Coscinodiscophyceae</taxon>
        <taxon>Corethrophycidae</taxon>
        <taxon>Corethrales</taxon>
        <taxon>Corethraceae</taxon>
        <taxon>Corethron</taxon>
    </lineage>
</organism>
<sequence length="636" mass="67750">MTILGRSASPVSVATTAALLLSAPSAARAAFADHPLAGSCTYDSAWSSDRSCLELRGASWTAAATEKRCAAEDGGILTARGCPVPDVPAGWCVNETDDGKEGSAMALSPAADCARSAMVCESFMAGTWEASADCAAPAEEKGTIDVVVESFDAPNFLWESFAMDEDRTGDMQAMQEKYEYDFSGYENEDGTTYNMMNYFGSTAGSGMEIVDGTMVLTANITVSDDEGGDGARRGMWDTVSAGARGTFPDLRTCDGLLFEVKATGERYDNFMVDFGYAKLPDRVFGFGYRAHLPVPRTEAVASTVRSASSFVSVTVPFRDFTLDWDWNTGAAVTSCAEDPQYCPDEAALQDLETITLSAMGATNGVVRLHVRSIQGTGCDAVAVESTVGDAKEEAMQDRWTCGSGSARAEEDEVVIESFTTPVLDWTTQNDPVMGGQSYSTVAMMEDEGYALFTGEVKDVPFLGVPGFIQMESRAGFYPDVSCCDALKLTLMTTEEYAGYRVSFGTKRAKTGFFAQGFKADFDAPRGEYGEVIVPFDRFSVEWDEATGDQIVTCAEDPTVCPDRETLVNMQTLVLWGEGVGGAVGLHVKSISAVGCSSASSSPTVRGDISSASKGTATMMVMIVGIIALSSTWSTLY</sequence>
<evidence type="ECO:0000259" key="2">
    <source>
        <dbReference type="Pfam" id="PF08547"/>
    </source>
</evidence>
<feature type="signal peptide" evidence="1">
    <location>
        <begin position="1"/>
        <end position="29"/>
    </location>
</feature>
<evidence type="ECO:0000256" key="1">
    <source>
        <dbReference type="SAM" id="SignalP"/>
    </source>
</evidence>
<feature type="chain" id="PRO_5030917902" description="NADH:ubiquinone oxidoreductase intermediate-associated protein 30 domain-containing protein" evidence="1">
    <location>
        <begin position="30"/>
        <end position="636"/>
    </location>
</feature>
<gene>
    <name evidence="3" type="ORF">CHYS00102_LOCUS5049</name>
</gene>
<dbReference type="Pfam" id="PF08547">
    <property type="entry name" value="CIA30"/>
    <property type="match status" value="1"/>
</dbReference>
<accession>A0A7S1B7Q4</accession>
<proteinExistence type="predicted"/>
<evidence type="ECO:0000313" key="3">
    <source>
        <dbReference type="EMBL" id="CAD8877865.1"/>
    </source>
</evidence>
<dbReference type="InterPro" id="IPR013857">
    <property type="entry name" value="NADH-UbQ_OxRdtase-assoc_prot30"/>
</dbReference>
<name>A0A7S1B7Q4_9STRA</name>
<keyword evidence="1" id="KW-0732">Signal</keyword>
<dbReference type="EMBL" id="HBFR01006996">
    <property type="protein sequence ID" value="CAD8877865.1"/>
    <property type="molecule type" value="Transcribed_RNA"/>
</dbReference>
<reference evidence="3" key="1">
    <citation type="submission" date="2021-01" db="EMBL/GenBank/DDBJ databases">
        <authorList>
            <person name="Corre E."/>
            <person name="Pelletier E."/>
            <person name="Niang G."/>
            <person name="Scheremetjew M."/>
            <person name="Finn R."/>
            <person name="Kale V."/>
            <person name="Holt S."/>
            <person name="Cochrane G."/>
            <person name="Meng A."/>
            <person name="Brown T."/>
            <person name="Cohen L."/>
        </authorList>
    </citation>
    <scope>NUCLEOTIDE SEQUENCE</scope>
    <source>
        <strain evidence="3">308</strain>
    </source>
</reference>